<feature type="transmembrane region" description="Helical" evidence="1">
    <location>
        <begin position="65"/>
        <end position="84"/>
    </location>
</feature>
<dbReference type="Proteomes" id="UP000325161">
    <property type="component" value="Chromosome"/>
</dbReference>
<keyword evidence="3" id="KW-1185">Reference proteome</keyword>
<dbReference type="RefSeq" id="WP_148817245.1">
    <property type="nucleotide sequence ID" value="NZ_CP043046.1"/>
</dbReference>
<protein>
    <submittedName>
        <fullName evidence="2">Uncharacterized protein</fullName>
    </submittedName>
</protein>
<evidence type="ECO:0000256" key="1">
    <source>
        <dbReference type="SAM" id="Phobius"/>
    </source>
</evidence>
<organism evidence="2 3">
    <name type="scientific">Pigmentiphaga aceris</name>
    <dbReference type="NCBI Taxonomy" id="1940612"/>
    <lineage>
        <taxon>Bacteria</taxon>
        <taxon>Pseudomonadati</taxon>
        <taxon>Pseudomonadota</taxon>
        <taxon>Betaproteobacteria</taxon>
        <taxon>Burkholderiales</taxon>
        <taxon>Alcaligenaceae</taxon>
        <taxon>Pigmentiphaga</taxon>
    </lineage>
</organism>
<feature type="transmembrane region" description="Helical" evidence="1">
    <location>
        <begin position="91"/>
        <end position="113"/>
    </location>
</feature>
<dbReference type="AlphaFoldDB" id="A0A5C0B0D7"/>
<feature type="transmembrane region" description="Helical" evidence="1">
    <location>
        <begin position="125"/>
        <end position="145"/>
    </location>
</feature>
<evidence type="ECO:0000313" key="3">
    <source>
        <dbReference type="Proteomes" id="UP000325161"/>
    </source>
</evidence>
<reference evidence="2 3" key="1">
    <citation type="submission" date="2019-08" db="EMBL/GenBank/DDBJ databases">
        <title>Amphibian skin-associated Pigmentiphaga: genome sequence and occurrence across geography and hosts.</title>
        <authorList>
            <person name="Bletz M.C."/>
            <person name="Bunk B."/>
            <person name="Sproeer C."/>
            <person name="Biwer P."/>
            <person name="Reiter S."/>
            <person name="Rabemananjara F.C.E."/>
            <person name="Schulz S."/>
            <person name="Overmann J."/>
            <person name="Vences M."/>
        </authorList>
    </citation>
    <scope>NUCLEOTIDE SEQUENCE [LARGE SCALE GENOMIC DNA]</scope>
    <source>
        <strain evidence="2 3">Mada1488</strain>
    </source>
</reference>
<accession>A0A5C0B0D7</accession>
<dbReference type="KEGG" id="pacr:FXN63_21145"/>
<dbReference type="EMBL" id="CP043046">
    <property type="protein sequence ID" value="QEI08068.1"/>
    <property type="molecule type" value="Genomic_DNA"/>
</dbReference>
<name>A0A5C0B0D7_9BURK</name>
<keyword evidence="1" id="KW-1133">Transmembrane helix</keyword>
<dbReference type="OrthoDB" id="7907428at2"/>
<gene>
    <name evidence="2" type="ORF">FXN63_21145</name>
</gene>
<sequence length="155" mass="16005">MPLKSVFRPPIVGAFLAAAAVATVLATVVQTQFNLAQITAMGVDVPVALRLRTTGQDLLGFSRTMAPIALCILLLALPVATWIARRHGHRYLWCSLAGGLGFYAAIAAVDALAPMPTLIAATRGSLGMLSMALAMAVGGAVFAFATRRLGNGVAS</sequence>
<keyword evidence="1" id="KW-0472">Membrane</keyword>
<proteinExistence type="predicted"/>
<keyword evidence="1" id="KW-0812">Transmembrane</keyword>
<evidence type="ECO:0000313" key="2">
    <source>
        <dbReference type="EMBL" id="QEI08068.1"/>
    </source>
</evidence>